<dbReference type="AlphaFoldDB" id="A0A8H3XCW6"/>
<protein>
    <submittedName>
        <fullName evidence="2">Uncharacterized protein</fullName>
    </submittedName>
</protein>
<name>A0A8H3XCW6_GIGMA</name>
<evidence type="ECO:0000256" key="1">
    <source>
        <dbReference type="SAM" id="MobiDB-lite"/>
    </source>
</evidence>
<dbReference type="Proteomes" id="UP000439903">
    <property type="component" value="Unassembled WGS sequence"/>
</dbReference>
<keyword evidence="3" id="KW-1185">Reference proteome</keyword>
<reference evidence="2 3" key="1">
    <citation type="journal article" date="2019" name="Environ. Microbiol.">
        <title>At the nexus of three kingdoms: the genome of the mycorrhizal fungus Gigaspora margarita provides insights into plant, endobacterial and fungal interactions.</title>
        <authorList>
            <person name="Venice F."/>
            <person name="Ghignone S."/>
            <person name="Salvioli di Fossalunga A."/>
            <person name="Amselem J."/>
            <person name="Novero M."/>
            <person name="Xianan X."/>
            <person name="Sedzielewska Toro K."/>
            <person name="Morin E."/>
            <person name="Lipzen A."/>
            <person name="Grigoriev I.V."/>
            <person name="Henrissat B."/>
            <person name="Martin F.M."/>
            <person name="Bonfante P."/>
        </authorList>
    </citation>
    <scope>NUCLEOTIDE SEQUENCE [LARGE SCALE GENOMIC DNA]</scope>
    <source>
        <strain evidence="2 3">BEG34</strain>
    </source>
</reference>
<sequence length="137" mass="15921">MGFDNEIASLNCRYENGTGEKAHKINQAKEIQVKKDEHKALKDCERLTEIETETDEQTRVKDKYKALSCYKKSAGMDLINEAMEHDYINGIGIEQDEEPDTTNNLKRAYEVWKEKVEKLKTSRKSENKDSKEPKAYE</sequence>
<feature type="region of interest" description="Disordered" evidence="1">
    <location>
        <begin position="118"/>
        <end position="137"/>
    </location>
</feature>
<accession>A0A8H3XCW6</accession>
<dbReference type="EMBL" id="WTPW01001249">
    <property type="protein sequence ID" value="KAF0446589.1"/>
    <property type="molecule type" value="Genomic_DNA"/>
</dbReference>
<evidence type="ECO:0000313" key="3">
    <source>
        <dbReference type="Proteomes" id="UP000439903"/>
    </source>
</evidence>
<proteinExistence type="predicted"/>
<comment type="caution">
    <text evidence="2">The sequence shown here is derived from an EMBL/GenBank/DDBJ whole genome shotgun (WGS) entry which is preliminary data.</text>
</comment>
<organism evidence="2 3">
    <name type="scientific">Gigaspora margarita</name>
    <dbReference type="NCBI Taxonomy" id="4874"/>
    <lineage>
        <taxon>Eukaryota</taxon>
        <taxon>Fungi</taxon>
        <taxon>Fungi incertae sedis</taxon>
        <taxon>Mucoromycota</taxon>
        <taxon>Glomeromycotina</taxon>
        <taxon>Glomeromycetes</taxon>
        <taxon>Diversisporales</taxon>
        <taxon>Gigasporaceae</taxon>
        <taxon>Gigaspora</taxon>
    </lineage>
</organism>
<evidence type="ECO:0000313" key="2">
    <source>
        <dbReference type="EMBL" id="KAF0446589.1"/>
    </source>
</evidence>
<gene>
    <name evidence="2" type="ORF">F8M41_002898</name>
</gene>